<dbReference type="EC" id="2.1.1.198" evidence="7"/>
<organism evidence="7">
    <name type="scientific">bioreactor metagenome</name>
    <dbReference type="NCBI Taxonomy" id="1076179"/>
    <lineage>
        <taxon>unclassified sequences</taxon>
        <taxon>metagenomes</taxon>
        <taxon>ecological metagenomes</taxon>
    </lineage>
</organism>
<evidence type="ECO:0000256" key="4">
    <source>
        <dbReference type="ARBA" id="ARBA00022679"/>
    </source>
</evidence>
<dbReference type="PANTHER" id="PTHR46111:SF1">
    <property type="entry name" value="RIBOSOMAL RNA SMALL SUBUNIT METHYLTRANSFERASE I"/>
    <property type="match status" value="1"/>
</dbReference>
<dbReference type="Pfam" id="PF00590">
    <property type="entry name" value="TP_methylase"/>
    <property type="match status" value="1"/>
</dbReference>
<dbReference type="InterPro" id="IPR018063">
    <property type="entry name" value="SAM_MeTrfase_RsmI_CS"/>
</dbReference>
<dbReference type="SUPFAM" id="SSF53790">
    <property type="entry name" value="Tetrapyrrole methylase"/>
    <property type="match status" value="1"/>
</dbReference>
<reference evidence="7" key="1">
    <citation type="submission" date="2019-08" db="EMBL/GenBank/DDBJ databases">
        <authorList>
            <person name="Kucharzyk K."/>
            <person name="Murdoch R.W."/>
            <person name="Higgins S."/>
            <person name="Loffler F."/>
        </authorList>
    </citation>
    <scope>NUCLEOTIDE SEQUENCE</scope>
</reference>
<dbReference type="Gene3D" id="3.30.950.10">
    <property type="entry name" value="Methyltransferase, Cobalt-precorrin-4 Transmethylase, Domain 2"/>
    <property type="match status" value="1"/>
</dbReference>
<dbReference type="PROSITE" id="PS01296">
    <property type="entry name" value="RSMI"/>
    <property type="match status" value="1"/>
</dbReference>
<proteinExistence type="inferred from homology"/>
<dbReference type="Gene3D" id="3.40.1010.10">
    <property type="entry name" value="Cobalt-precorrin-4 Transmethylase, Domain 1"/>
    <property type="match status" value="1"/>
</dbReference>
<dbReference type="InterPro" id="IPR035996">
    <property type="entry name" value="4pyrrol_Methylase_sf"/>
</dbReference>
<evidence type="ECO:0000259" key="6">
    <source>
        <dbReference type="Pfam" id="PF00590"/>
    </source>
</evidence>
<dbReference type="HAMAP" id="MF_01877">
    <property type="entry name" value="16SrRNA_methyltr_I"/>
    <property type="match status" value="1"/>
</dbReference>
<dbReference type="GO" id="GO:0006364">
    <property type="term" value="P:rRNA processing"/>
    <property type="evidence" value="ECO:0007669"/>
    <property type="project" value="UniProtKB-KW"/>
</dbReference>
<dbReference type="CDD" id="cd11648">
    <property type="entry name" value="RsmI"/>
    <property type="match status" value="1"/>
</dbReference>
<dbReference type="GO" id="GO:0008168">
    <property type="term" value="F:methyltransferase activity"/>
    <property type="evidence" value="ECO:0007669"/>
    <property type="project" value="UniProtKB-KW"/>
</dbReference>
<evidence type="ECO:0000256" key="1">
    <source>
        <dbReference type="ARBA" id="ARBA00022490"/>
    </source>
</evidence>
<dbReference type="InterPro" id="IPR000878">
    <property type="entry name" value="4pyrrol_Mease"/>
</dbReference>
<dbReference type="FunFam" id="3.30.950.10:FF:000002">
    <property type="entry name" value="Ribosomal RNA small subunit methyltransferase I"/>
    <property type="match status" value="1"/>
</dbReference>
<keyword evidence="5" id="KW-0949">S-adenosyl-L-methionine</keyword>
<evidence type="ECO:0000256" key="3">
    <source>
        <dbReference type="ARBA" id="ARBA00022603"/>
    </source>
</evidence>
<evidence type="ECO:0000313" key="7">
    <source>
        <dbReference type="EMBL" id="MPL69021.1"/>
    </source>
</evidence>
<dbReference type="PANTHER" id="PTHR46111">
    <property type="entry name" value="RIBOSOMAL RNA SMALL SUBUNIT METHYLTRANSFERASE I"/>
    <property type="match status" value="1"/>
</dbReference>
<dbReference type="NCBIfam" id="TIGR00096">
    <property type="entry name" value="16S rRNA (cytidine(1402)-2'-O)-methyltransferase"/>
    <property type="match status" value="1"/>
</dbReference>
<keyword evidence="3 7" id="KW-0489">Methyltransferase</keyword>
<dbReference type="PIRSF" id="PIRSF005917">
    <property type="entry name" value="MTase_YraL"/>
    <property type="match status" value="1"/>
</dbReference>
<dbReference type="InterPro" id="IPR014777">
    <property type="entry name" value="4pyrrole_Mease_sub1"/>
</dbReference>
<name>A0A644TTK6_9ZZZZ</name>
<sequence>MSETTGTLYLCATPIGNLEDITFRVLNVLKQVDVIGAEDTRHTLKLLNHFEIHTPMISYHEHNKADRGPELVERLRSGQDVAIVSDAGMPGISDPGSDLVQLALEAGIKVTPLPGANAALAGLVCSGLDTRMFTFIGFLPKTTKKRRELISTLATNPYTLIFYESPHRLKATLAELAAGLGDRQAAAGRELTKKFEEFVRGSLTKLQEHFAMHQPRGEFTLIIAGTGEEKAPVPSDEEDQSSPLEAVLNLVAQGTNKKDAIRMVALKRGISKREVYQAVVEHEKTI</sequence>
<dbReference type="InterPro" id="IPR014776">
    <property type="entry name" value="4pyrrole_Mease_sub2"/>
</dbReference>
<keyword evidence="4 7" id="KW-0808">Transferase</keyword>
<accession>A0A644TTK6</accession>
<dbReference type="InterPro" id="IPR008189">
    <property type="entry name" value="rRNA_ssu_MeTfrase_I"/>
</dbReference>
<evidence type="ECO:0000256" key="2">
    <source>
        <dbReference type="ARBA" id="ARBA00022552"/>
    </source>
</evidence>
<comment type="caution">
    <text evidence="7">The sequence shown here is derived from an EMBL/GenBank/DDBJ whole genome shotgun (WGS) entry which is preliminary data.</text>
</comment>
<protein>
    <submittedName>
        <fullName evidence="7">Ribosomal RNA small subunit methyltransferase I</fullName>
        <ecNumber evidence="7">2.1.1.198</ecNumber>
    </submittedName>
</protein>
<gene>
    <name evidence="7" type="primary">rsmI_9</name>
    <name evidence="7" type="ORF">SDC9_14754</name>
</gene>
<dbReference type="AlphaFoldDB" id="A0A644TTK6"/>
<keyword evidence="1" id="KW-0963">Cytoplasm</keyword>
<keyword evidence="2" id="KW-0698">rRNA processing</keyword>
<dbReference type="EMBL" id="VSSQ01000044">
    <property type="protein sequence ID" value="MPL69021.1"/>
    <property type="molecule type" value="Genomic_DNA"/>
</dbReference>
<evidence type="ECO:0000256" key="5">
    <source>
        <dbReference type="ARBA" id="ARBA00022691"/>
    </source>
</evidence>
<dbReference type="GO" id="GO:0032259">
    <property type="term" value="P:methylation"/>
    <property type="evidence" value="ECO:0007669"/>
    <property type="project" value="UniProtKB-KW"/>
</dbReference>
<dbReference type="FunFam" id="3.40.1010.10:FF:000002">
    <property type="entry name" value="Ribosomal RNA small subunit methyltransferase I"/>
    <property type="match status" value="1"/>
</dbReference>
<feature type="domain" description="Tetrapyrrole methylase" evidence="6">
    <location>
        <begin position="7"/>
        <end position="206"/>
    </location>
</feature>